<dbReference type="InterPro" id="IPR036267">
    <property type="entry name" value="RuvA_C_sf"/>
</dbReference>
<dbReference type="GO" id="GO:0005737">
    <property type="term" value="C:cytoplasm"/>
    <property type="evidence" value="ECO:0007669"/>
    <property type="project" value="UniProtKB-SubCell"/>
</dbReference>
<dbReference type="GO" id="GO:0006281">
    <property type="term" value="P:DNA repair"/>
    <property type="evidence" value="ECO:0007669"/>
    <property type="project" value="UniProtKB-UniRule"/>
</dbReference>
<gene>
    <name evidence="6 9" type="primary">ruvA</name>
    <name evidence="9" type="ORF">D3874_27085</name>
</gene>
<dbReference type="GO" id="GO:0005524">
    <property type="term" value="F:ATP binding"/>
    <property type="evidence" value="ECO:0007669"/>
    <property type="project" value="InterPro"/>
</dbReference>
<comment type="domain">
    <text evidence="6">Has three domains with a flexible linker between the domains II and III and assumes an 'L' shape. Domain III is highly mobile and contacts RuvB.</text>
</comment>
<reference evidence="9 10" key="1">
    <citation type="submission" date="2018-09" db="EMBL/GenBank/DDBJ databases">
        <authorList>
            <person name="Zhu H."/>
        </authorList>
    </citation>
    <scope>NUCLEOTIDE SEQUENCE [LARGE SCALE GENOMIC DNA]</scope>
    <source>
        <strain evidence="9 10">K1W22B-8</strain>
    </source>
</reference>
<dbReference type="Gene3D" id="1.10.8.10">
    <property type="entry name" value="DNA helicase RuvA subunit, C-terminal domain"/>
    <property type="match status" value="1"/>
</dbReference>
<evidence type="ECO:0000256" key="3">
    <source>
        <dbReference type="ARBA" id="ARBA00023125"/>
    </source>
</evidence>
<dbReference type="Pfam" id="PF01330">
    <property type="entry name" value="RuvA_N"/>
    <property type="match status" value="1"/>
</dbReference>
<evidence type="ECO:0000256" key="2">
    <source>
        <dbReference type="ARBA" id="ARBA00022763"/>
    </source>
</evidence>
<dbReference type="GO" id="GO:0000400">
    <property type="term" value="F:four-way junction DNA binding"/>
    <property type="evidence" value="ECO:0007669"/>
    <property type="project" value="UniProtKB-UniRule"/>
</dbReference>
<comment type="similarity">
    <text evidence="6">Belongs to the RuvA family.</text>
</comment>
<accession>A0A418VUC7</accession>
<dbReference type="HAMAP" id="MF_00031">
    <property type="entry name" value="DNA_HJ_migration_RuvA"/>
    <property type="match status" value="1"/>
</dbReference>
<feature type="domain" description="DNA helicase Holliday junction RuvA type" evidence="7">
    <location>
        <begin position="1"/>
        <end position="62"/>
    </location>
</feature>
<dbReference type="Proteomes" id="UP000284605">
    <property type="component" value="Unassembled WGS sequence"/>
</dbReference>
<name>A0A418VUC7_9PROT</name>
<dbReference type="InterPro" id="IPR000085">
    <property type="entry name" value="RuvA"/>
</dbReference>
<dbReference type="NCBIfam" id="TIGR00084">
    <property type="entry name" value="ruvA"/>
    <property type="match status" value="1"/>
</dbReference>
<keyword evidence="3 6" id="KW-0238">DNA-binding</keyword>
<comment type="function">
    <text evidence="6">The RuvA-RuvB-RuvC complex processes Holliday junction (HJ) DNA during genetic recombination and DNA repair, while the RuvA-RuvB complex plays an important role in the rescue of blocked DNA replication forks via replication fork reversal (RFR). RuvA specifically binds to HJ cruciform DNA, conferring on it an open structure. The RuvB hexamer acts as an ATP-dependent pump, pulling dsDNA into and through the RuvAB complex. HJ branch migration allows RuvC to scan DNA until it finds its consensus sequence, where it cleaves and resolves the cruciform DNA.</text>
</comment>
<feature type="region of interest" description="Domain I" evidence="6">
    <location>
        <begin position="1"/>
        <end position="64"/>
    </location>
</feature>
<proteinExistence type="inferred from homology"/>
<feature type="region of interest" description="Domain III" evidence="6">
    <location>
        <begin position="151"/>
        <end position="205"/>
    </location>
</feature>
<sequence>MIGKLSGLLDETGDDWAMIDCGGVGYVATCSARTLRRLPGRGEAVALVVETQMREDSIRLFGFLDKAERDWFRILQTVQGVGAKVALAILDTLSPAEITRAVTLGDKAALGRASGVGPKLALRLVTELKDKTPAGDGGGFIAVAAAAPGATKMAAGPLAEAVSALVNLGYKPVEASVAVTAALSKLGPEPEVAALIRGGLKELAR</sequence>
<dbReference type="SUPFAM" id="SSF46929">
    <property type="entry name" value="DNA helicase RuvA subunit, C-terminal domain"/>
    <property type="match status" value="1"/>
</dbReference>
<dbReference type="AlphaFoldDB" id="A0A418VUC7"/>
<dbReference type="InterPro" id="IPR013849">
    <property type="entry name" value="DNA_helicase_Holl-junc_RuvA_I"/>
</dbReference>
<comment type="caution">
    <text evidence="9">The sequence shown here is derived from an EMBL/GenBank/DDBJ whole genome shotgun (WGS) entry which is preliminary data.</text>
</comment>
<dbReference type="Pfam" id="PF14520">
    <property type="entry name" value="HHH_5"/>
    <property type="match status" value="1"/>
</dbReference>
<feature type="domain" description="Holliday junction DNA helicase RuvA C-terminal" evidence="8">
    <location>
        <begin position="157"/>
        <end position="203"/>
    </location>
</feature>
<evidence type="ECO:0000256" key="1">
    <source>
        <dbReference type="ARBA" id="ARBA00022490"/>
    </source>
</evidence>
<evidence type="ECO:0000313" key="10">
    <source>
        <dbReference type="Proteomes" id="UP000284605"/>
    </source>
</evidence>
<comment type="subcellular location">
    <subcellularLocation>
        <location evidence="6">Cytoplasm</location>
    </subcellularLocation>
</comment>
<evidence type="ECO:0000313" key="9">
    <source>
        <dbReference type="EMBL" id="RJF80757.1"/>
    </source>
</evidence>
<dbReference type="Gene3D" id="1.10.150.20">
    <property type="entry name" value="5' to 3' exonuclease, C-terminal subdomain"/>
    <property type="match status" value="1"/>
</dbReference>
<dbReference type="SUPFAM" id="SSF47781">
    <property type="entry name" value="RuvA domain 2-like"/>
    <property type="match status" value="1"/>
</dbReference>
<dbReference type="EMBL" id="QYUK01000016">
    <property type="protein sequence ID" value="RJF80757.1"/>
    <property type="molecule type" value="Genomic_DNA"/>
</dbReference>
<keyword evidence="2 6" id="KW-0227">DNA damage</keyword>
<evidence type="ECO:0000259" key="7">
    <source>
        <dbReference type="Pfam" id="PF01330"/>
    </source>
</evidence>
<protein>
    <recommendedName>
        <fullName evidence="6">Holliday junction branch migration complex subunit RuvA</fullName>
    </recommendedName>
</protein>
<comment type="subunit">
    <text evidence="6">Homotetramer. Forms an RuvA(8)-RuvB(12)-Holliday junction (HJ) complex. HJ DNA is sandwiched between 2 RuvA tetramers; dsDNA enters through RuvA and exits via RuvB. An RuvB hexamer assembles on each DNA strand where it exits the tetramer. Each RuvB hexamer is contacted by two RuvA subunits (via domain III) on 2 adjacent RuvB subunits; this complex drives branch migration. In the full resolvosome a probable DNA-RuvA(4)-RuvB(12)-RuvC(2) complex forms which resolves the HJ.</text>
</comment>
<dbReference type="CDD" id="cd14332">
    <property type="entry name" value="UBA_RuvA_C"/>
    <property type="match status" value="1"/>
</dbReference>
<dbReference type="GO" id="GO:0048476">
    <property type="term" value="C:Holliday junction resolvase complex"/>
    <property type="evidence" value="ECO:0007669"/>
    <property type="project" value="UniProtKB-UniRule"/>
</dbReference>
<dbReference type="InterPro" id="IPR011114">
    <property type="entry name" value="RuvA_C"/>
</dbReference>
<dbReference type="GO" id="GO:0009379">
    <property type="term" value="C:Holliday junction helicase complex"/>
    <property type="evidence" value="ECO:0007669"/>
    <property type="project" value="InterPro"/>
</dbReference>
<dbReference type="SUPFAM" id="SSF50249">
    <property type="entry name" value="Nucleic acid-binding proteins"/>
    <property type="match status" value="1"/>
</dbReference>
<evidence type="ECO:0000259" key="8">
    <source>
        <dbReference type="Pfam" id="PF07499"/>
    </source>
</evidence>
<keyword evidence="1 6" id="KW-0963">Cytoplasm</keyword>
<evidence type="ECO:0000256" key="4">
    <source>
        <dbReference type="ARBA" id="ARBA00023172"/>
    </source>
</evidence>
<organism evidence="9 10">
    <name type="scientific">Oleomonas cavernae</name>
    <dbReference type="NCBI Taxonomy" id="2320859"/>
    <lineage>
        <taxon>Bacteria</taxon>
        <taxon>Pseudomonadati</taxon>
        <taxon>Pseudomonadota</taxon>
        <taxon>Alphaproteobacteria</taxon>
        <taxon>Acetobacterales</taxon>
        <taxon>Acetobacteraceae</taxon>
        <taxon>Oleomonas</taxon>
    </lineage>
</organism>
<dbReference type="GO" id="GO:0009378">
    <property type="term" value="F:four-way junction helicase activity"/>
    <property type="evidence" value="ECO:0007669"/>
    <property type="project" value="InterPro"/>
</dbReference>
<dbReference type="InterPro" id="IPR012340">
    <property type="entry name" value="NA-bd_OB-fold"/>
</dbReference>
<dbReference type="GO" id="GO:0006310">
    <property type="term" value="P:DNA recombination"/>
    <property type="evidence" value="ECO:0007669"/>
    <property type="project" value="UniProtKB-UniRule"/>
</dbReference>
<evidence type="ECO:0000256" key="6">
    <source>
        <dbReference type="HAMAP-Rule" id="MF_00031"/>
    </source>
</evidence>
<evidence type="ECO:0000256" key="5">
    <source>
        <dbReference type="ARBA" id="ARBA00023204"/>
    </source>
</evidence>
<keyword evidence="4 6" id="KW-0233">DNA recombination</keyword>
<dbReference type="RefSeq" id="WP_119782809.1">
    <property type="nucleotide sequence ID" value="NZ_QYUK01000016.1"/>
</dbReference>
<dbReference type="InterPro" id="IPR010994">
    <property type="entry name" value="RuvA_2-like"/>
</dbReference>
<keyword evidence="5 6" id="KW-0234">DNA repair</keyword>
<keyword evidence="10" id="KW-1185">Reference proteome</keyword>
<dbReference type="Gene3D" id="2.40.50.140">
    <property type="entry name" value="Nucleic acid-binding proteins"/>
    <property type="match status" value="1"/>
</dbReference>
<comment type="caution">
    <text evidence="6">Lacks conserved residue(s) required for the propagation of feature annotation.</text>
</comment>
<dbReference type="OrthoDB" id="5293449at2"/>
<dbReference type="Pfam" id="PF07499">
    <property type="entry name" value="RuvA_C"/>
    <property type="match status" value="1"/>
</dbReference>